<organism evidence="2 3">
    <name type="scientific">Orchesella dallaii</name>
    <dbReference type="NCBI Taxonomy" id="48710"/>
    <lineage>
        <taxon>Eukaryota</taxon>
        <taxon>Metazoa</taxon>
        <taxon>Ecdysozoa</taxon>
        <taxon>Arthropoda</taxon>
        <taxon>Hexapoda</taxon>
        <taxon>Collembola</taxon>
        <taxon>Entomobryomorpha</taxon>
        <taxon>Entomobryoidea</taxon>
        <taxon>Orchesellidae</taxon>
        <taxon>Orchesellinae</taxon>
        <taxon>Orchesella</taxon>
    </lineage>
</organism>
<feature type="transmembrane region" description="Helical" evidence="1">
    <location>
        <begin position="38"/>
        <end position="59"/>
    </location>
</feature>
<name>A0ABP1RDB8_9HEXA</name>
<reference evidence="2 3" key="1">
    <citation type="submission" date="2024-08" db="EMBL/GenBank/DDBJ databases">
        <authorList>
            <person name="Cucini C."/>
            <person name="Frati F."/>
        </authorList>
    </citation>
    <scope>NUCLEOTIDE SEQUENCE [LARGE SCALE GENOMIC DNA]</scope>
</reference>
<evidence type="ECO:0000313" key="2">
    <source>
        <dbReference type="EMBL" id="CAL8126598.1"/>
    </source>
</evidence>
<gene>
    <name evidence="2" type="ORF">ODALV1_LOCUS21471</name>
</gene>
<feature type="transmembrane region" description="Helical" evidence="1">
    <location>
        <begin position="71"/>
        <end position="88"/>
    </location>
</feature>
<sequence length="256" mass="28397">MRNPFLKLDTTHKLLCLSISESSVGINSPLNTYTCTQIGFLNVTIPATTKTIIIIVIILSVNIMLQVDATVILLEVVIVALFLVWFIVTRLVCRCIYDYGSVSLWCASMMENKMYFACCRSKSVSHENLHEDGSAVPRVRRPNPIIVGLANHLREHHSSTRNSAMAGCFGFPDSPPRYEDIYSEARSSAMANRHYSAHTGVCNIDGTKEMMAEETIQADADEVPPPSYEESVGMSSSTSCMVTITIEKESLKENFT</sequence>
<protein>
    <submittedName>
        <fullName evidence="2">Uncharacterized protein</fullName>
    </submittedName>
</protein>
<dbReference type="EMBL" id="CAXLJM020000072">
    <property type="protein sequence ID" value="CAL8126598.1"/>
    <property type="molecule type" value="Genomic_DNA"/>
</dbReference>
<proteinExistence type="predicted"/>
<keyword evidence="1" id="KW-1133">Transmembrane helix</keyword>
<accession>A0ABP1RDB8</accession>
<keyword evidence="1" id="KW-0472">Membrane</keyword>
<evidence type="ECO:0000313" key="3">
    <source>
        <dbReference type="Proteomes" id="UP001642540"/>
    </source>
</evidence>
<comment type="caution">
    <text evidence="2">The sequence shown here is derived from an EMBL/GenBank/DDBJ whole genome shotgun (WGS) entry which is preliminary data.</text>
</comment>
<keyword evidence="1" id="KW-0812">Transmembrane</keyword>
<dbReference type="Proteomes" id="UP001642540">
    <property type="component" value="Unassembled WGS sequence"/>
</dbReference>
<evidence type="ECO:0000256" key="1">
    <source>
        <dbReference type="SAM" id="Phobius"/>
    </source>
</evidence>
<keyword evidence="3" id="KW-1185">Reference proteome</keyword>